<reference evidence="3 4" key="1">
    <citation type="submission" date="2023-12" db="EMBL/GenBank/DDBJ databases">
        <title>Baltic Sea Cyanobacteria.</title>
        <authorList>
            <person name="Delbaje E."/>
            <person name="Fewer D.P."/>
            <person name="Shishido T.K."/>
        </authorList>
    </citation>
    <scope>NUCLEOTIDE SEQUENCE [LARGE SCALE GENOMIC DNA]</scope>
    <source>
        <strain evidence="3 4">CCNP 1315</strain>
    </source>
</reference>
<keyword evidence="2" id="KW-1133">Transmembrane helix</keyword>
<dbReference type="Proteomes" id="UP001301728">
    <property type="component" value="Unassembled WGS sequence"/>
</dbReference>
<dbReference type="RefSeq" id="WP_323275887.1">
    <property type="nucleotide sequence ID" value="NZ_JAYGHT010000077.1"/>
</dbReference>
<proteinExistence type="predicted"/>
<evidence type="ECO:0000256" key="2">
    <source>
        <dbReference type="SAM" id="Phobius"/>
    </source>
</evidence>
<dbReference type="EMBL" id="JAYGHT010000077">
    <property type="protein sequence ID" value="MEA5520270.1"/>
    <property type="molecule type" value="Genomic_DNA"/>
</dbReference>
<keyword evidence="4" id="KW-1185">Reference proteome</keyword>
<organism evidence="3 4">
    <name type="scientific">Limnoraphis robusta CCNP1315</name>
    <dbReference type="NCBI Taxonomy" id="3110306"/>
    <lineage>
        <taxon>Bacteria</taxon>
        <taxon>Bacillati</taxon>
        <taxon>Cyanobacteriota</taxon>
        <taxon>Cyanophyceae</taxon>
        <taxon>Oscillatoriophycideae</taxon>
        <taxon>Oscillatoriales</taxon>
        <taxon>Sirenicapillariaceae</taxon>
        <taxon>Limnoraphis</taxon>
    </lineage>
</organism>
<protein>
    <submittedName>
        <fullName evidence="3">Uncharacterized protein</fullName>
    </submittedName>
</protein>
<keyword evidence="1" id="KW-0175">Coiled coil</keyword>
<evidence type="ECO:0000256" key="1">
    <source>
        <dbReference type="SAM" id="Coils"/>
    </source>
</evidence>
<comment type="caution">
    <text evidence="3">The sequence shown here is derived from an EMBL/GenBank/DDBJ whole genome shotgun (WGS) entry which is preliminary data.</text>
</comment>
<feature type="transmembrane region" description="Helical" evidence="2">
    <location>
        <begin position="227"/>
        <end position="248"/>
    </location>
</feature>
<name>A0ABU5TZP4_9CYAN</name>
<gene>
    <name evidence="3" type="ORF">VB854_15080</name>
</gene>
<evidence type="ECO:0000313" key="4">
    <source>
        <dbReference type="Proteomes" id="UP001301728"/>
    </source>
</evidence>
<keyword evidence="2" id="KW-0812">Transmembrane</keyword>
<evidence type="ECO:0000313" key="3">
    <source>
        <dbReference type="EMBL" id="MEA5520270.1"/>
    </source>
</evidence>
<sequence length="345" mass="39668">MNIYVKSRGVSKGYSWLDENQNEISNPPNLESKIQLVDSDYFSVILYREGQLSLLVTGLESSQRTDNRTRKIRNSVLWVGEKEATLRAIAIQALEGKLAGNIDEAVTSENNPQGFKVDFSKLGFNNFINKSLSQDNNPEQNSKIGKLSKSKNDLIDELKKYSLPNKEGILVIVSSTISKASLEQNKVWRGLSESETIPDDDDWIEYNAANNFEKKNSPEWLSMLKNYLFPIVAVALVISLGVNVWLVNELNKIPSRKKYIKELEQTIQKQESKKQKLENDLLSLNKEIDDKKIERDNYKKLDSDLKQVSQESYQNLKKDLQSFQSDLETLRRELQRIQENYPQLN</sequence>
<keyword evidence="2" id="KW-0472">Membrane</keyword>
<feature type="coiled-coil region" evidence="1">
    <location>
        <begin position="260"/>
        <end position="340"/>
    </location>
</feature>
<accession>A0ABU5TZP4</accession>